<comment type="caution">
    <text evidence="1">The sequence shown here is derived from an EMBL/GenBank/DDBJ whole genome shotgun (WGS) entry which is preliminary data.</text>
</comment>
<organism evidence="1 2">
    <name type="scientific">Eretmocerus hayati</name>
    <dbReference type="NCBI Taxonomy" id="131215"/>
    <lineage>
        <taxon>Eukaryota</taxon>
        <taxon>Metazoa</taxon>
        <taxon>Ecdysozoa</taxon>
        <taxon>Arthropoda</taxon>
        <taxon>Hexapoda</taxon>
        <taxon>Insecta</taxon>
        <taxon>Pterygota</taxon>
        <taxon>Neoptera</taxon>
        <taxon>Endopterygota</taxon>
        <taxon>Hymenoptera</taxon>
        <taxon>Apocrita</taxon>
        <taxon>Proctotrupomorpha</taxon>
        <taxon>Chalcidoidea</taxon>
        <taxon>Aphelinidae</taxon>
        <taxon>Aphelininae</taxon>
        <taxon>Eretmocerus</taxon>
    </lineage>
</organism>
<reference evidence="1" key="1">
    <citation type="submission" date="2023-04" db="EMBL/GenBank/DDBJ databases">
        <title>A chromosome-level genome assembly of the parasitoid wasp Eretmocerus hayati.</title>
        <authorList>
            <person name="Zhong Y."/>
            <person name="Liu S."/>
            <person name="Liu Y."/>
        </authorList>
    </citation>
    <scope>NUCLEOTIDE SEQUENCE</scope>
    <source>
        <strain evidence="1">ZJU_SS_LIU_2023</strain>
    </source>
</reference>
<keyword evidence="2" id="KW-1185">Reference proteome</keyword>
<protein>
    <submittedName>
        <fullName evidence="1">Uncharacterized protein</fullName>
    </submittedName>
</protein>
<gene>
    <name evidence="1" type="ORF">QAD02_012484</name>
</gene>
<sequence length="433" mass="48870">MFSIPDIVDARPDQKNTENFWRFVQKYGERLRKLFNAIKDFIGSVSKRFPSFSSNKLSMSKEPQKFDTKENETDAHDCFGLGSEHAREFESWLKGNKNSSSDVKVKFFINSRSLSHRVKVNDVSDIQSAKVDFKADRDTFVIVHGYLSSGEVDWVIEMEEAFLKWGDVNTIAVDWSDQHFALDYLKVARSTEKVGNQLATFLNQLSASTEKTGRLHLIGHSLGSHICGYTSYELKRRNALWLPQRITGLDPAKPCFESSDASVKLDHEDAPFVDVIHTNAKNSKTRGLSLFQPLGHLDFYPNGGKHQPGCTKSNYILPNSIKLPSKIIQEAICDHGKAHLYFTESIVNAVAKNCTFWAQSWDLKEDTAEEMLWNSCNAQSCIEMGINSEQYKDSSKGAYFVLTSGSDPSCKIHSAAEVSEVKEILEDTKNQHI</sequence>
<evidence type="ECO:0000313" key="1">
    <source>
        <dbReference type="EMBL" id="KAJ8676697.1"/>
    </source>
</evidence>
<evidence type="ECO:0000313" key="2">
    <source>
        <dbReference type="Proteomes" id="UP001239111"/>
    </source>
</evidence>
<dbReference type="Proteomes" id="UP001239111">
    <property type="component" value="Chromosome 2"/>
</dbReference>
<dbReference type="EMBL" id="CM056742">
    <property type="protein sequence ID" value="KAJ8676697.1"/>
    <property type="molecule type" value="Genomic_DNA"/>
</dbReference>
<accession>A0ACC2NZV5</accession>
<name>A0ACC2NZV5_9HYME</name>
<proteinExistence type="predicted"/>